<dbReference type="InterPro" id="IPR050386">
    <property type="entry name" value="Glycosyl_hydrolase_5"/>
</dbReference>
<dbReference type="Pfam" id="PF00150">
    <property type="entry name" value="Cellulase"/>
    <property type="match status" value="1"/>
</dbReference>
<comment type="caution">
    <text evidence="6">The sequence shown here is derived from an EMBL/GenBank/DDBJ whole genome shotgun (WGS) entry which is preliminary data.</text>
</comment>
<keyword evidence="1" id="KW-0732">Signal</keyword>
<protein>
    <submittedName>
        <fullName evidence="6">Cellulase family glycosylhydrolase</fullName>
    </submittedName>
</protein>
<dbReference type="PANTHER" id="PTHR31297">
    <property type="entry name" value="GLUCAN ENDO-1,6-BETA-GLUCOSIDASE B"/>
    <property type="match status" value="1"/>
</dbReference>
<sequence>MGHDSAGPTSLGSRHAGTVRSSLRMALLAGAAVLGLFGRVPAAHAEAPPDRMASLARGINVAHWFRFPADGSLRALREHMDDAAAASLKRAGFTYVRLAVGPEVVMQGSRIERDRLAAIVAAVERFQKAGLAVMVEPHPQNLGNWDLQESAQARQNLLGFWRDLAPALAHLPPGLTFPEVVNEPTFADPAKWDQMQAELVGLIRRSLPQNTIVLAGADWSSIDGLLRVKPVADRNVVYSFHTYEPQILTLLASWEQGVDTRAMGKLPFPVTDRAKCEAAVASIEHERTRAIANYWCSERHDAASVAANLDRAVRWGREHRVSVALTEFGAAQALNDTARTAYLEAVRRAAEQARIGWALWALDDSMGFAVPAGRYTASTRLHPGIMKALGLPAPGSAR</sequence>
<evidence type="ECO:0000313" key="6">
    <source>
        <dbReference type="EMBL" id="MDN3567128.1"/>
    </source>
</evidence>
<evidence type="ECO:0000259" key="5">
    <source>
        <dbReference type="Pfam" id="PF00150"/>
    </source>
</evidence>
<dbReference type="EMBL" id="JAUFPN010000185">
    <property type="protein sequence ID" value="MDN3567128.1"/>
    <property type="molecule type" value="Genomic_DNA"/>
</dbReference>
<proteinExistence type="inferred from homology"/>
<name>A0ABT8ABD5_9PROT</name>
<reference evidence="7" key="1">
    <citation type="journal article" date="2019" name="Int. J. Syst. Evol. Microbiol.">
        <title>The Global Catalogue of Microorganisms (GCM) 10K type strain sequencing project: providing services to taxonomists for standard genome sequencing and annotation.</title>
        <authorList>
            <consortium name="The Broad Institute Genomics Platform"/>
            <consortium name="The Broad Institute Genome Sequencing Center for Infectious Disease"/>
            <person name="Wu L."/>
            <person name="Ma J."/>
        </authorList>
    </citation>
    <scope>NUCLEOTIDE SEQUENCE [LARGE SCALE GENOMIC DNA]</scope>
    <source>
        <strain evidence="7">CECT 7131</strain>
    </source>
</reference>
<dbReference type="RefSeq" id="WP_290319138.1">
    <property type="nucleotide sequence ID" value="NZ_JAUFPN010000185.1"/>
</dbReference>
<keyword evidence="3 4" id="KW-0326">Glycosidase</keyword>
<dbReference type="PANTHER" id="PTHR31297:SF17">
    <property type="entry name" value="ENDOGLUCANASE"/>
    <property type="match status" value="1"/>
</dbReference>
<dbReference type="Gene3D" id="3.20.20.80">
    <property type="entry name" value="Glycosidases"/>
    <property type="match status" value="1"/>
</dbReference>
<feature type="domain" description="Glycoside hydrolase family 5" evidence="5">
    <location>
        <begin position="80"/>
        <end position="364"/>
    </location>
</feature>
<keyword evidence="7" id="KW-1185">Reference proteome</keyword>
<organism evidence="6 7">
    <name type="scientific">Paeniroseomonas aquatica</name>
    <dbReference type="NCBI Taxonomy" id="373043"/>
    <lineage>
        <taxon>Bacteria</taxon>
        <taxon>Pseudomonadati</taxon>
        <taxon>Pseudomonadota</taxon>
        <taxon>Alphaproteobacteria</taxon>
        <taxon>Acetobacterales</taxon>
        <taxon>Acetobacteraceae</taxon>
        <taxon>Paeniroseomonas</taxon>
    </lineage>
</organism>
<evidence type="ECO:0000256" key="4">
    <source>
        <dbReference type="RuleBase" id="RU361153"/>
    </source>
</evidence>
<dbReference type="InterPro" id="IPR017853">
    <property type="entry name" value="GH"/>
</dbReference>
<evidence type="ECO:0000256" key="2">
    <source>
        <dbReference type="ARBA" id="ARBA00022801"/>
    </source>
</evidence>
<keyword evidence="2 4" id="KW-0378">Hydrolase</keyword>
<gene>
    <name evidence="6" type="ORF">QWZ14_22340</name>
</gene>
<dbReference type="SUPFAM" id="SSF51445">
    <property type="entry name" value="(Trans)glycosidases"/>
    <property type="match status" value="1"/>
</dbReference>
<dbReference type="Proteomes" id="UP001529369">
    <property type="component" value="Unassembled WGS sequence"/>
</dbReference>
<comment type="similarity">
    <text evidence="4">Belongs to the glycosyl hydrolase 5 (cellulase A) family.</text>
</comment>
<dbReference type="InterPro" id="IPR001547">
    <property type="entry name" value="Glyco_hydro_5"/>
</dbReference>
<evidence type="ECO:0000313" key="7">
    <source>
        <dbReference type="Proteomes" id="UP001529369"/>
    </source>
</evidence>
<accession>A0ABT8ABD5</accession>
<evidence type="ECO:0000256" key="1">
    <source>
        <dbReference type="ARBA" id="ARBA00022729"/>
    </source>
</evidence>
<evidence type="ECO:0000256" key="3">
    <source>
        <dbReference type="ARBA" id="ARBA00023295"/>
    </source>
</evidence>